<protein>
    <submittedName>
        <fullName evidence="1">Uncharacterized protein</fullName>
    </submittedName>
</protein>
<proteinExistence type="predicted"/>
<accession>A0A0L9T722</accession>
<evidence type="ECO:0000313" key="1">
    <source>
        <dbReference type="EMBL" id="KOM26382.1"/>
    </source>
</evidence>
<dbReference type="Proteomes" id="UP000053144">
    <property type="component" value="Unassembled WGS sequence"/>
</dbReference>
<organism evidence="1 2">
    <name type="scientific">Phaseolus angularis</name>
    <name type="common">Azuki bean</name>
    <name type="synonym">Vigna angularis</name>
    <dbReference type="NCBI Taxonomy" id="3914"/>
    <lineage>
        <taxon>Eukaryota</taxon>
        <taxon>Viridiplantae</taxon>
        <taxon>Streptophyta</taxon>
        <taxon>Embryophyta</taxon>
        <taxon>Tracheophyta</taxon>
        <taxon>Spermatophyta</taxon>
        <taxon>Magnoliopsida</taxon>
        <taxon>eudicotyledons</taxon>
        <taxon>Gunneridae</taxon>
        <taxon>Pentapetalae</taxon>
        <taxon>rosids</taxon>
        <taxon>fabids</taxon>
        <taxon>Fabales</taxon>
        <taxon>Fabaceae</taxon>
        <taxon>Papilionoideae</taxon>
        <taxon>50 kb inversion clade</taxon>
        <taxon>NPAAA clade</taxon>
        <taxon>indigoferoid/millettioid clade</taxon>
        <taxon>Phaseoleae</taxon>
        <taxon>Vigna</taxon>
    </lineage>
</organism>
<evidence type="ECO:0000313" key="2">
    <source>
        <dbReference type="Proteomes" id="UP000053144"/>
    </source>
</evidence>
<sequence length="165" mass="18774">MDHTLLPLSGKIPLSAIGHNCFSPKIKEEDRDKEEKLVHQDFVLETNERKPSKPVKLKNRLWVTKAIKANGVLEIEAPYSRRVKLYAASLGIQCISLDEFITRMSWPGDQAQASEGGARPEARLWQRMMRMIWRKSQMPLMGVMIASPDAARSGFSYVFVSFMHA</sequence>
<dbReference type="AlphaFoldDB" id="A0A0L9T722"/>
<name>A0A0L9T722_PHAAN</name>
<dbReference type="Gramene" id="KOM26382">
    <property type="protein sequence ID" value="KOM26382"/>
    <property type="gene ID" value="LR48_Vigan263s000500"/>
</dbReference>
<reference evidence="2" key="1">
    <citation type="journal article" date="2015" name="Proc. Natl. Acad. Sci. U.S.A.">
        <title>Genome sequencing of adzuki bean (Vigna angularis) provides insight into high starch and low fat accumulation and domestication.</title>
        <authorList>
            <person name="Yang K."/>
            <person name="Tian Z."/>
            <person name="Chen C."/>
            <person name="Luo L."/>
            <person name="Zhao B."/>
            <person name="Wang Z."/>
            <person name="Yu L."/>
            <person name="Li Y."/>
            <person name="Sun Y."/>
            <person name="Li W."/>
            <person name="Chen Y."/>
            <person name="Li Y."/>
            <person name="Zhang Y."/>
            <person name="Ai D."/>
            <person name="Zhao J."/>
            <person name="Shang C."/>
            <person name="Ma Y."/>
            <person name="Wu B."/>
            <person name="Wang M."/>
            <person name="Gao L."/>
            <person name="Sun D."/>
            <person name="Zhang P."/>
            <person name="Guo F."/>
            <person name="Wang W."/>
            <person name="Li Y."/>
            <person name="Wang J."/>
            <person name="Varshney R.K."/>
            <person name="Wang J."/>
            <person name="Ling H.Q."/>
            <person name="Wan P."/>
        </authorList>
    </citation>
    <scope>NUCLEOTIDE SEQUENCE</scope>
    <source>
        <strain evidence="2">cv. Jingnong 6</strain>
    </source>
</reference>
<dbReference type="EMBL" id="KQ258317">
    <property type="protein sequence ID" value="KOM26382.1"/>
    <property type="molecule type" value="Genomic_DNA"/>
</dbReference>
<gene>
    <name evidence="1" type="ORF">LR48_Vigan263s000500</name>
</gene>